<evidence type="ECO:0000313" key="11">
    <source>
        <dbReference type="EMBL" id="CBJ32525.1"/>
    </source>
</evidence>
<feature type="domain" description="Cdc37 N-terminal" evidence="10">
    <location>
        <begin position="4"/>
        <end position="129"/>
    </location>
</feature>
<evidence type="ECO:0000259" key="8">
    <source>
        <dbReference type="SMART" id="SM01069"/>
    </source>
</evidence>
<dbReference type="GO" id="GO:0006457">
    <property type="term" value="P:protein folding"/>
    <property type="evidence" value="ECO:0007669"/>
    <property type="project" value="TreeGrafter"/>
</dbReference>
<dbReference type="STRING" id="2880.D7FYI3"/>
<dbReference type="Pfam" id="PF03234">
    <property type="entry name" value="CDC37_N"/>
    <property type="match status" value="1"/>
</dbReference>
<feature type="compositionally biased region" description="Acidic residues" evidence="7">
    <location>
        <begin position="390"/>
        <end position="404"/>
    </location>
</feature>
<dbReference type="SMART" id="SM01070">
    <property type="entry name" value="CDC37_M"/>
    <property type="match status" value="1"/>
</dbReference>
<evidence type="ECO:0000256" key="6">
    <source>
        <dbReference type="SAM" id="Coils"/>
    </source>
</evidence>
<dbReference type="GO" id="GO:0050821">
    <property type="term" value="P:protein stabilization"/>
    <property type="evidence" value="ECO:0007669"/>
    <property type="project" value="TreeGrafter"/>
</dbReference>
<comment type="subcellular location">
    <subcellularLocation>
        <location evidence="1">Cytoplasm</location>
    </subcellularLocation>
</comment>
<dbReference type="Gene3D" id="6.10.140.250">
    <property type="match status" value="1"/>
</dbReference>
<dbReference type="AlphaFoldDB" id="D7FYI3"/>
<dbReference type="SUPFAM" id="SSF101391">
    <property type="entry name" value="Hsp90 co-chaperone CDC37"/>
    <property type="match status" value="1"/>
</dbReference>
<evidence type="ECO:0000259" key="9">
    <source>
        <dbReference type="SMART" id="SM01070"/>
    </source>
</evidence>
<reference evidence="11 12" key="1">
    <citation type="journal article" date="2010" name="Nature">
        <title>The Ectocarpus genome and the independent evolution of multicellularity in brown algae.</title>
        <authorList>
            <person name="Cock J.M."/>
            <person name="Sterck L."/>
            <person name="Rouze P."/>
            <person name="Scornet D."/>
            <person name="Allen A.E."/>
            <person name="Amoutzias G."/>
            <person name="Anthouard V."/>
            <person name="Artiguenave F."/>
            <person name="Aury J.M."/>
            <person name="Badger J.H."/>
            <person name="Beszteri B."/>
            <person name="Billiau K."/>
            <person name="Bonnet E."/>
            <person name="Bothwell J.H."/>
            <person name="Bowler C."/>
            <person name="Boyen C."/>
            <person name="Brownlee C."/>
            <person name="Carrano C.J."/>
            <person name="Charrier B."/>
            <person name="Cho G.Y."/>
            <person name="Coelho S.M."/>
            <person name="Collen J."/>
            <person name="Corre E."/>
            <person name="Da Silva C."/>
            <person name="Delage L."/>
            <person name="Delaroque N."/>
            <person name="Dittami S.M."/>
            <person name="Doulbeau S."/>
            <person name="Elias M."/>
            <person name="Farnham G."/>
            <person name="Gachon C.M."/>
            <person name="Gschloessl B."/>
            <person name="Heesch S."/>
            <person name="Jabbari K."/>
            <person name="Jubin C."/>
            <person name="Kawai H."/>
            <person name="Kimura K."/>
            <person name="Kloareg B."/>
            <person name="Kupper F.C."/>
            <person name="Lang D."/>
            <person name="Le Bail A."/>
            <person name="Leblanc C."/>
            <person name="Lerouge P."/>
            <person name="Lohr M."/>
            <person name="Lopez P.J."/>
            <person name="Martens C."/>
            <person name="Maumus F."/>
            <person name="Michel G."/>
            <person name="Miranda-Saavedra D."/>
            <person name="Morales J."/>
            <person name="Moreau H."/>
            <person name="Motomura T."/>
            <person name="Nagasato C."/>
            <person name="Napoli C.A."/>
            <person name="Nelson D.R."/>
            <person name="Nyvall-Collen P."/>
            <person name="Peters A.F."/>
            <person name="Pommier C."/>
            <person name="Potin P."/>
            <person name="Poulain J."/>
            <person name="Quesneville H."/>
            <person name="Read B."/>
            <person name="Rensing S.A."/>
            <person name="Ritter A."/>
            <person name="Rousvoal S."/>
            <person name="Samanta M."/>
            <person name="Samson G."/>
            <person name="Schroeder D.C."/>
            <person name="Segurens B."/>
            <person name="Strittmatter M."/>
            <person name="Tonon T."/>
            <person name="Tregear J.W."/>
            <person name="Valentin K."/>
            <person name="von Dassow P."/>
            <person name="Yamagishi T."/>
            <person name="Van de Peer Y."/>
            <person name="Wincker P."/>
        </authorList>
    </citation>
    <scope>NUCLEOTIDE SEQUENCE [LARGE SCALE GENOMIC DNA]</scope>
    <source>
        <strain evidence="12">Ec32 / CCAP1310/4</strain>
    </source>
</reference>
<dbReference type="GO" id="GO:0051087">
    <property type="term" value="F:protein-folding chaperone binding"/>
    <property type="evidence" value="ECO:0007669"/>
    <property type="project" value="TreeGrafter"/>
</dbReference>
<evidence type="ECO:0000256" key="2">
    <source>
        <dbReference type="ARBA" id="ARBA00006222"/>
    </source>
</evidence>
<feature type="coiled-coil region" evidence="6">
    <location>
        <begin position="34"/>
        <end position="113"/>
    </location>
</feature>
<dbReference type="InterPro" id="IPR004918">
    <property type="entry name" value="Cdc37"/>
</dbReference>
<accession>D7FYI3</accession>
<dbReference type="GO" id="GO:0019901">
    <property type="term" value="F:protein kinase binding"/>
    <property type="evidence" value="ECO:0007669"/>
    <property type="project" value="InterPro"/>
</dbReference>
<dbReference type="InterPro" id="IPR013873">
    <property type="entry name" value="Cdc37_C"/>
</dbReference>
<evidence type="ECO:0000256" key="7">
    <source>
        <dbReference type="SAM" id="MobiDB-lite"/>
    </source>
</evidence>
<sequence>MTAITDYSKWDHIDISDDESDCHPNIEKETWFRLKRRQREEKEQEQNARKAELEKGIKAGLARVAELEQRSAAVKAEGGDVDGEDPVALTVEAEELQKAVEAKRKEVESIERNKTWNWENMCHVTEERTIINKSADSEAKDTTMRSALPPKLAAALGEKPRAVTAPGPETTTQEVHSYSDFVQEHEDVMEKYSELHSMEKTRDFLRQHGDILFADHCQSYLLLSCLEDEMNGKHERMKLVARQSQLLSSITELAVSLRRPPQDVVPALFLRLDEAEHSQRFRDGVNDFVAKVQNRAVEKRKEMEAEEAEGLDHETIELTKEERMGPGGLDPLEVFPTLPEKMQIAFDQKDTPMLQEALLELTDEERKYHMKRVVDSGLWVPGAGGSTRVEDEENDNDEEEEEEAAGQAVGEVTGEAPGTKVPASPPSPTGVGSSEEA</sequence>
<name>D7FYI3_ECTSI</name>
<keyword evidence="6" id="KW-0175">Coiled coil</keyword>
<proteinExistence type="inferred from homology"/>
<gene>
    <name evidence="11" type="ORF">Esi_0345_0010</name>
</gene>
<protein>
    <recommendedName>
        <fullName evidence="5">Hsp90 chaperone protein kinase-targeting subunit</fullName>
    </recommendedName>
</protein>
<dbReference type="PANTHER" id="PTHR12800">
    <property type="entry name" value="CDC37-RELATED"/>
    <property type="match status" value="1"/>
</dbReference>
<feature type="domain" description="Cdc37 Hsp90 binding" evidence="9">
    <location>
        <begin position="132"/>
        <end position="310"/>
    </location>
</feature>
<dbReference type="OrthoDB" id="440202at2759"/>
<evidence type="ECO:0000313" key="12">
    <source>
        <dbReference type="Proteomes" id="UP000002630"/>
    </source>
</evidence>
<evidence type="ECO:0000256" key="3">
    <source>
        <dbReference type="ARBA" id="ARBA00022490"/>
    </source>
</evidence>
<dbReference type="InterPro" id="IPR038189">
    <property type="entry name" value="Cdc37_Hsp90-bd_sf"/>
</dbReference>
<dbReference type="OMA" id="AEQCIII"/>
<feature type="domain" description="Cdc37 C-terminal" evidence="8">
    <location>
        <begin position="323"/>
        <end position="415"/>
    </location>
</feature>
<comment type="similarity">
    <text evidence="2">Belongs to the CDC37 family.</text>
</comment>
<evidence type="ECO:0000256" key="4">
    <source>
        <dbReference type="ARBA" id="ARBA00023186"/>
    </source>
</evidence>
<dbReference type="InParanoid" id="D7FYI3"/>
<dbReference type="InterPro" id="IPR013874">
    <property type="entry name" value="Cdc37_Hsp90-bd"/>
</dbReference>
<dbReference type="GO" id="GO:0051082">
    <property type="term" value="F:unfolded protein binding"/>
    <property type="evidence" value="ECO:0007669"/>
    <property type="project" value="TreeGrafter"/>
</dbReference>
<keyword evidence="12" id="KW-1185">Reference proteome</keyword>
<dbReference type="Pfam" id="PF08564">
    <property type="entry name" value="CDC37_C"/>
    <property type="match status" value="1"/>
</dbReference>
<keyword evidence="4" id="KW-0143">Chaperone</keyword>
<dbReference type="Gene3D" id="1.20.58.610">
    <property type="entry name" value="Cdc37, Hsp90 binding domain"/>
    <property type="match status" value="1"/>
</dbReference>
<feature type="region of interest" description="Disordered" evidence="7">
    <location>
        <begin position="377"/>
        <end position="437"/>
    </location>
</feature>
<organism evidence="11 12">
    <name type="scientific">Ectocarpus siliculosus</name>
    <name type="common">Brown alga</name>
    <name type="synonym">Conferva siliculosa</name>
    <dbReference type="NCBI Taxonomy" id="2880"/>
    <lineage>
        <taxon>Eukaryota</taxon>
        <taxon>Sar</taxon>
        <taxon>Stramenopiles</taxon>
        <taxon>Ochrophyta</taxon>
        <taxon>PX clade</taxon>
        <taxon>Phaeophyceae</taxon>
        <taxon>Ectocarpales</taxon>
        <taxon>Ectocarpaceae</taxon>
        <taxon>Ectocarpus</taxon>
    </lineage>
</organism>
<dbReference type="eggNOG" id="KOG2260">
    <property type="taxonomic scope" value="Eukaryota"/>
</dbReference>
<dbReference type="InterPro" id="IPR013855">
    <property type="entry name" value="Cdc37_N_dom"/>
</dbReference>
<dbReference type="GO" id="GO:0005737">
    <property type="term" value="C:cytoplasm"/>
    <property type="evidence" value="ECO:0007669"/>
    <property type="project" value="UniProtKB-SubCell"/>
</dbReference>
<dbReference type="Pfam" id="PF08565">
    <property type="entry name" value="CDC37_M"/>
    <property type="match status" value="1"/>
</dbReference>
<evidence type="ECO:0000259" key="10">
    <source>
        <dbReference type="SMART" id="SM01071"/>
    </source>
</evidence>
<dbReference type="GO" id="GO:0031072">
    <property type="term" value="F:heat shock protein binding"/>
    <property type="evidence" value="ECO:0007669"/>
    <property type="project" value="TreeGrafter"/>
</dbReference>
<keyword evidence="3" id="KW-0963">Cytoplasm</keyword>
<dbReference type="EMBL" id="FN649749">
    <property type="protein sequence ID" value="CBJ32525.1"/>
    <property type="molecule type" value="Genomic_DNA"/>
</dbReference>
<dbReference type="EMBL" id="FN648537">
    <property type="protein sequence ID" value="CBJ32525.1"/>
    <property type="molecule type" value="Genomic_DNA"/>
</dbReference>
<evidence type="ECO:0000256" key="1">
    <source>
        <dbReference type="ARBA" id="ARBA00004496"/>
    </source>
</evidence>
<feature type="compositionally biased region" description="Low complexity" evidence="7">
    <location>
        <begin position="405"/>
        <end position="415"/>
    </location>
</feature>
<evidence type="ECO:0000256" key="5">
    <source>
        <dbReference type="ARBA" id="ARBA00031396"/>
    </source>
</evidence>
<dbReference type="SMART" id="SM01071">
    <property type="entry name" value="CDC37_N"/>
    <property type="match status" value="1"/>
</dbReference>
<dbReference type="Proteomes" id="UP000002630">
    <property type="component" value="Linkage Group LG24"/>
</dbReference>
<dbReference type="SMART" id="SM01069">
    <property type="entry name" value="CDC37_C"/>
    <property type="match status" value="1"/>
</dbReference>
<dbReference type="PANTHER" id="PTHR12800:SF4">
    <property type="entry name" value="HSP90 CO-CHAPERONE CDC37"/>
    <property type="match status" value="1"/>
</dbReference>